<dbReference type="AlphaFoldDB" id="A0A7J8WDM2"/>
<proteinExistence type="predicted"/>
<protein>
    <submittedName>
        <fullName evidence="1">Uncharacterized protein</fullName>
    </submittedName>
</protein>
<dbReference type="OrthoDB" id="10504532at2759"/>
<accession>A0A7J8WDM2</accession>
<evidence type="ECO:0000313" key="1">
    <source>
        <dbReference type="EMBL" id="MBA0673138.1"/>
    </source>
</evidence>
<evidence type="ECO:0000313" key="2">
    <source>
        <dbReference type="Proteomes" id="UP000593573"/>
    </source>
</evidence>
<dbReference type="Proteomes" id="UP000593573">
    <property type="component" value="Unassembled WGS sequence"/>
</dbReference>
<organism evidence="1 2">
    <name type="scientific">Gossypium klotzschianum</name>
    <dbReference type="NCBI Taxonomy" id="34286"/>
    <lineage>
        <taxon>Eukaryota</taxon>
        <taxon>Viridiplantae</taxon>
        <taxon>Streptophyta</taxon>
        <taxon>Embryophyta</taxon>
        <taxon>Tracheophyta</taxon>
        <taxon>Spermatophyta</taxon>
        <taxon>Magnoliopsida</taxon>
        <taxon>eudicotyledons</taxon>
        <taxon>Gunneridae</taxon>
        <taxon>Pentapetalae</taxon>
        <taxon>rosids</taxon>
        <taxon>malvids</taxon>
        <taxon>Malvales</taxon>
        <taxon>Malvaceae</taxon>
        <taxon>Malvoideae</taxon>
        <taxon>Gossypium</taxon>
    </lineage>
</organism>
<keyword evidence="2" id="KW-1185">Reference proteome</keyword>
<reference evidence="1 2" key="1">
    <citation type="journal article" date="2019" name="Genome Biol. Evol.">
        <title>Insights into the evolution of the New World diploid cottons (Gossypium, subgenus Houzingenia) based on genome sequencing.</title>
        <authorList>
            <person name="Grover C.E."/>
            <person name="Arick M.A. 2nd"/>
            <person name="Thrash A."/>
            <person name="Conover J.L."/>
            <person name="Sanders W.S."/>
            <person name="Peterson D.G."/>
            <person name="Frelichowski J.E."/>
            <person name="Scheffler J.A."/>
            <person name="Scheffler B.E."/>
            <person name="Wendel J.F."/>
        </authorList>
    </citation>
    <scope>NUCLEOTIDE SEQUENCE [LARGE SCALE GENOMIC DNA]</scope>
    <source>
        <strain evidence="1">57</strain>
        <tissue evidence="1">Leaf</tissue>
    </source>
</reference>
<name>A0A7J8WDM2_9ROSI</name>
<sequence length="108" mass="12046">MWPFLCAPSAYWFRQHSRAFTQFILLHCLPEPFASPLVCVFDSPILASFCVSILLHFMAPGDNPRLKEKKDDKGTRHVKFPLPSAPVPESCSKRGEGLLSVVYLVVGG</sequence>
<comment type="caution">
    <text evidence="1">The sequence shown here is derived from an EMBL/GenBank/DDBJ whole genome shotgun (WGS) entry which is preliminary data.</text>
</comment>
<dbReference type="EMBL" id="JABFAB010246632">
    <property type="protein sequence ID" value="MBA0673138.1"/>
    <property type="molecule type" value="Genomic_DNA"/>
</dbReference>
<gene>
    <name evidence="1" type="ORF">Goklo_029331</name>
</gene>